<dbReference type="InterPro" id="IPR009667">
    <property type="entry name" value="DUF1258"/>
</dbReference>
<evidence type="ECO:0000313" key="2">
    <source>
        <dbReference type="EMBL" id="EFO95800.1"/>
    </source>
</evidence>
<accession>E3M8N9</accession>
<dbReference type="EMBL" id="DS268429">
    <property type="protein sequence ID" value="EFO95800.1"/>
    <property type="molecule type" value="Genomic_DNA"/>
</dbReference>
<gene>
    <name evidence="2" type="ORF">CRE_13989</name>
</gene>
<keyword evidence="3" id="KW-1185">Reference proteome</keyword>
<proteinExistence type="predicted"/>
<dbReference type="Pfam" id="PF06869">
    <property type="entry name" value="DUF1258"/>
    <property type="match status" value="1"/>
</dbReference>
<reference evidence="2" key="1">
    <citation type="submission" date="2007-07" db="EMBL/GenBank/DDBJ databases">
        <title>PCAP assembly of the Caenorhabditis remanei genome.</title>
        <authorList>
            <consortium name="The Caenorhabditis remanei Sequencing Consortium"/>
            <person name="Wilson R.K."/>
        </authorList>
    </citation>
    <scope>NUCLEOTIDE SEQUENCE [LARGE SCALE GENOMIC DNA]</scope>
    <source>
        <strain evidence="2">PB4641</strain>
    </source>
</reference>
<dbReference type="Proteomes" id="UP000008281">
    <property type="component" value="Unassembled WGS sequence"/>
</dbReference>
<dbReference type="STRING" id="31234.E3M8N9"/>
<evidence type="ECO:0000256" key="1">
    <source>
        <dbReference type="SAM" id="MobiDB-lite"/>
    </source>
</evidence>
<protein>
    <submittedName>
        <fullName evidence="2">Uncharacterized protein</fullName>
    </submittedName>
</protein>
<sequence length="403" mass="44919">MVRRYYKYVGMYTRNGTGPDLNGGEEGSFETGREQEEMEEDREDYSSMNGGDFIGRSIEAENFEAEVGDEDDFVCYGSEMKEILKSATTSVLCFLTSACLSRFTERDFQRFLACHPPPFRLEASSLWNFRKGQYSIRKFCNSCGVTASRDRCDRCDGKVLKFIRIDAFSQLVDLVDRNLPKIMKLRENLKSGRNSAHNLNAEYLKGRWKSETSKELNLTLLASVDGVTSHGNTKKKIWPITLKLADLPTSEMQKSINILLQGVIEGSENPSTVAWNQLLPTVFMDVEGRTGEAGGVRFNAKIVTFTADQPAKRSLFGMTAANSESSCLFGLCTGTLHKTRGAGGGTIPTSKGVLTQQDSRSRNNGFKDIPPFVVNRILPYDTIIDILHNFPEGLLEVIINGLE</sequence>
<evidence type="ECO:0000313" key="3">
    <source>
        <dbReference type="Proteomes" id="UP000008281"/>
    </source>
</evidence>
<dbReference type="AlphaFoldDB" id="E3M8N9"/>
<dbReference type="eggNOG" id="ENOG502TFMR">
    <property type="taxonomic scope" value="Eukaryota"/>
</dbReference>
<feature type="region of interest" description="Disordered" evidence="1">
    <location>
        <begin position="17"/>
        <end position="46"/>
    </location>
</feature>
<dbReference type="OrthoDB" id="5869659at2759"/>
<organism evidence="3">
    <name type="scientific">Caenorhabditis remanei</name>
    <name type="common">Caenorhabditis vulgaris</name>
    <dbReference type="NCBI Taxonomy" id="31234"/>
    <lineage>
        <taxon>Eukaryota</taxon>
        <taxon>Metazoa</taxon>
        <taxon>Ecdysozoa</taxon>
        <taxon>Nematoda</taxon>
        <taxon>Chromadorea</taxon>
        <taxon>Rhabditida</taxon>
        <taxon>Rhabditina</taxon>
        <taxon>Rhabditomorpha</taxon>
        <taxon>Rhabditoidea</taxon>
        <taxon>Rhabditidae</taxon>
        <taxon>Peloderinae</taxon>
        <taxon>Caenorhabditis</taxon>
    </lineage>
</organism>
<dbReference type="InParanoid" id="E3M8N9"/>
<dbReference type="HOGENOM" id="CLU_051073_0_0_1"/>
<feature type="compositionally biased region" description="Polar residues" evidence="1">
    <location>
        <begin position="347"/>
        <end position="362"/>
    </location>
</feature>
<feature type="region of interest" description="Disordered" evidence="1">
    <location>
        <begin position="342"/>
        <end position="362"/>
    </location>
</feature>
<name>E3M8N9_CAERE</name>